<keyword evidence="8 11" id="KW-0539">Nucleus</keyword>
<comment type="subunit">
    <text evidence="11">Component of the NDC80 complex.</text>
</comment>
<dbReference type="GO" id="GO:0031262">
    <property type="term" value="C:Ndc80 complex"/>
    <property type="evidence" value="ECO:0007669"/>
    <property type="project" value="UniProtKB-UniRule"/>
</dbReference>
<reference evidence="15" key="1">
    <citation type="submission" date="2021-03" db="EMBL/GenBank/DDBJ databases">
        <authorList>
            <person name="Tagirdzhanova G."/>
        </authorList>
    </citation>
    <scope>NUCLEOTIDE SEQUENCE</scope>
</reference>
<evidence type="ECO:0000256" key="7">
    <source>
        <dbReference type="ARBA" id="ARBA00023054"/>
    </source>
</evidence>
<keyword evidence="6 11" id="KW-0995">Kinetochore</keyword>
<feature type="coiled-coil region" evidence="12">
    <location>
        <begin position="399"/>
        <end position="482"/>
    </location>
</feature>
<evidence type="ECO:0000313" key="15">
    <source>
        <dbReference type="EMBL" id="CAF9921712.1"/>
    </source>
</evidence>
<keyword evidence="9 11" id="KW-0131">Cell cycle</keyword>
<evidence type="ECO:0000259" key="14">
    <source>
        <dbReference type="Pfam" id="PF03801"/>
    </source>
</evidence>
<dbReference type="OrthoDB" id="7459479at2759"/>
<keyword evidence="3 11" id="KW-0158">Chromosome</keyword>
<keyword evidence="4 11" id="KW-0132">Cell division</keyword>
<evidence type="ECO:0000256" key="11">
    <source>
        <dbReference type="RuleBase" id="RU368072"/>
    </source>
</evidence>
<dbReference type="PANTHER" id="PTHR10643:SF2">
    <property type="entry name" value="KINETOCHORE PROTEIN NDC80 HOMOLOG"/>
    <property type="match status" value="1"/>
</dbReference>
<dbReference type="GO" id="GO:0051301">
    <property type="term" value="P:cell division"/>
    <property type="evidence" value="ECO:0007669"/>
    <property type="project" value="UniProtKB-UniRule"/>
</dbReference>
<keyword evidence="7 12" id="KW-0175">Coiled coil</keyword>
<evidence type="ECO:0000256" key="12">
    <source>
        <dbReference type="SAM" id="Coils"/>
    </source>
</evidence>
<comment type="subcellular location">
    <subcellularLocation>
        <location evidence="11">Chromosome</location>
        <location evidence="11">Centromere</location>
        <location evidence="11">Kinetochore</location>
    </subcellularLocation>
    <subcellularLocation>
        <location evidence="11">Nucleus</location>
    </subcellularLocation>
</comment>
<proteinExistence type="inferred from homology"/>
<feature type="region of interest" description="Disordered" evidence="13">
    <location>
        <begin position="557"/>
        <end position="577"/>
    </location>
</feature>
<feature type="region of interest" description="Disordered" evidence="13">
    <location>
        <begin position="19"/>
        <end position="82"/>
    </location>
</feature>
<evidence type="ECO:0000256" key="8">
    <source>
        <dbReference type="ARBA" id="ARBA00023242"/>
    </source>
</evidence>
<accession>A0A8H3IB85</accession>
<comment type="caution">
    <text evidence="15">The sequence shown here is derived from an EMBL/GenBank/DDBJ whole genome shotgun (WGS) entry which is preliminary data.</text>
</comment>
<organism evidence="15 16">
    <name type="scientific">Gomphillus americanus</name>
    <dbReference type="NCBI Taxonomy" id="1940652"/>
    <lineage>
        <taxon>Eukaryota</taxon>
        <taxon>Fungi</taxon>
        <taxon>Dikarya</taxon>
        <taxon>Ascomycota</taxon>
        <taxon>Pezizomycotina</taxon>
        <taxon>Lecanoromycetes</taxon>
        <taxon>OSLEUM clade</taxon>
        <taxon>Ostropomycetidae</taxon>
        <taxon>Ostropales</taxon>
        <taxon>Graphidaceae</taxon>
        <taxon>Gomphilloideae</taxon>
        <taxon>Gomphillus</taxon>
    </lineage>
</organism>
<evidence type="ECO:0000256" key="6">
    <source>
        <dbReference type="ARBA" id="ARBA00022838"/>
    </source>
</evidence>
<feature type="compositionally biased region" description="Basic and acidic residues" evidence="13">
    <location>
        <begin position="558"/>
        <end position="577"/>
    </location>
</feature>
<dbReference type="AlphaFoldDB" id="A0A8H3IB85"/>
<comment type="function">
    <text evidence="1 11">Acts as a component of the essential kinetochore-associated NDC80 complex, which is required for chromosome segregation and spindle checkpoint activity.</text>
</comment>
<dbReference type="GO" id="GO:0051315">
    <property type="term" value="P:attachment of mitotic spindle microtubules to kinetochore"/>
    <property type="evidence" value="ECO:0007669"/>
    <property type="project" value="UniProtKB-UniRule"/>
</dbReference>
<dbReference type="InterPro" id="IPR055260">
    <property type="entry name" value="Ndc80_CH"/>
</dbReference>
<dbReference type="FunFam" id="1.10.418.30:FF:000001">
    <property type="entry name" value="Probable kinetochore protein ndc80"/>
    <property type="match status" value="1"/>
</dbReference>
<dbReference type="Proteomes" id="UP000664169">
    <property type="component" value="Unassembled WGS sequence"/>
</dbReference>
<dbReference type="InterPro" id="IPR005550">
    <property type="entry name" value="Kinetochore_Ndc80"/>
</dbReference>
<feature type="compositionally biased region" description="Polar residues" evidence="13">
    <location>
        <begin position="19"/>
        <end position="50"/>
    </location>
</feature>
<dbReference type="Gene3D" id="1.10.418.30">
    <property type="entry name" value="Ncd80 complex, Ncd80 subunit"/>
    <property type="match status" value="1"/>
</dbReference>
<dbReference type="InterPro" id="IPR038273">
    <property type="entry name" value="Ndc80_sf"/>
</dbReference>
<dbReference type="GO" id="GO:0005634">
    <property type="term" value="C:nucleus"/>
    <property type="evidence" value="ECO:0007669"/>
    <property type="project" value="UniProtKB-SubCell"/>
</dbReference>
<evidence type="ECO:0000313" key="16">
    <source>
        <dbReference type="Proteomes" id="UP000664169"/>
    </source>
</evidence>
<gene>
    <name evidence="15" type="ORF">GOMPHAMPRED_002371</name>
</gene>
<name>A0A8H3IB85_9LECA</name>
<feature type="domain" description="Kinetochore protein Ndc80 CH" evidence="14">
    <location>
        <begin position="122"/>
        <end position="273"/>
    </location>
</feature>
<protein>
    <recommendedName>
        <fullName evidence="11">Kinetochore protein NDC80</fullName>
    </recommendedName>
</protein>
<evidence type="ECO:0000256" key="13">
    <source>
        <dbReference type="SAM" id="MobiDB-lite"/>
    </source>
</evidence>
<sequence>MSQDTHLFSVRRPRETLGSLNFNSSIPQPASALKRTSSMSNFRDSQNQVPYTVHHVRSQSSSRMSLAPTRPPQPSFQSSTNEMGRSAHRASMAAFHGGRASLLPGSMTPRVPPTPLVQNMNRRSSVYSRPSTNIPMTHQSFFNQAPLAAGAPQDRRSLRDRNVQNRLATEIEGYLTKNGFSMETHHPLTPNSLKNPTGKDFNFIFQWLYKRIDPAYQFQKSIDNEVPAILKQLRYPYANSITKSQLAAVGGNNWGQLLGMLHWLMQVAIMMHNYAEDHYDYACANAGVDVSGDRIIFRFLSGAYQTWLACPPMDNDDDDEADKLIQPHIAAMAADFERGNEQYAEELKVLQAENQALQKQITELERSGPDLAKQEEHYGILKSDITKFKEYNDTYGEKVKRQEQRNLAIQREIDDWEKQLREALEEKSQLQQAVDQQGISISDIDRMNAERERLQTGLAEVKERLEDINSKLKEQETEASDKLLMLEGLVRQFNALCYDVGLRDEQFELALNIHGPGSSTTFGSGKGEQLLDGENGYHPSRILNLDLKVTTKNQITSHRKEINRRRNEAKDSDEESRRALFELSEAIDDKRHEVEALEHKVRSAEEEFEKTRDNTTTAKLNSDAQIEKMEKELAKMRADLTGSVQLMEQREINTNIEYDQLSHRANALREELHTEIERIINEVVKFKLHIQNSLEDYENFVVEEAGREGISIDDSMDEPKEEE</sequence>
<keyword evidence="10 11" id="KW-0137">Centromere</keyword>
<comment type="similarity">
    <text evidence="2 11">Belongs to the NDC80/HEC1 family.</text>
</comment>
<evidence type="ECO:0000256" key="1">
    <source>
        <dbReference type="ARBA" id="ARBA00002772"/>
    </source>
</evidence>
<dbReference type="Pfam" id="PF03801">
    <property type="entry name" value="Ndc80_HEC"/>
    <property type="match status" value="1"/>
</dbReference>
<feature type="coiled-coil region" evidence="12">
    <location>
        <begin position="580"/>
        <end position="678"/>
    </location>
</feature>
<evidence type="ECO:0000256" key="3">
    <source>
        <dbReference type="ARBA" id="ARBA00022454"/>
    </source>
</evidence>
<keyword evidence="5 11" id="KW-0498">Mitosis</keyword>
<evidence type="ECO:0000256" key="10">
    <source>
        <dbReference type="ARBA" id="ARBA00023328"/>
    </source>
</evidence>
<dbReference type="PANTHER" id="PTHR10643">
    <property type="entry name" value="KINETOCHORE PROTEIN NDC80"/>
    <property type="match status" value="1"/>
</dbReference>
<evidence type="ECO:0000256" key="4">
    <source>
        <dbReference type="ARBA" id="ARBA00022618"/>
    </source>
</evidence>
<evidence type="ECO:0000256" key="5">
    <source>
        <dbReference type="ARBA" id="ARBA00022776"/>
    </source>
</evidence>
<evidence type="ECO:0000256" key="9">
    <source>
        <dbReference type="ARBA" id="ARBA00023306"/>
    </source>
</evidence>
<feature type="coiled-coil region" evidence="12">
    <location>
        <begin position="333"/>
        <end position="367"/>
    </location>
</feature>
<dbReference type="EMBL" id="CAJPDQ010000017">
    <property type="protein sequence ID" value="CAF9921712.1"/>
    <property type="molecule type" value="Genomic_DNA"/>
</dbReference>
<evidence type="ECO:0000256" key="2">
    <source>
        <dbReference type="ARBA" id="ARBA00007050"/>
    </source>
</evidence>
<keyword evidence="16" id="KW-1185">Reference proteome</keyword>